<keyword evidence="5" id="KW-0547">Nucleotide-binding</keyword>
<organism evidence="14 15">
    <name type="scientific">Leucobacter soli</name>
    <dbReference type="NCBI Taxonomy" id="2812850"/>
    <lineage>
        <taxon>Bacteria</taxon>
        <taxon>Bacillati</taxon>
        <taxon>Actinomycetota</taxon>
        <taxon>Actinomycetes</taxon>
        <taxon>Micrococcales</taxon>
        <taxon>Microbacteriaceae</taxon>
        <taxon>Leucobacter</taxon>
    </lineage>
</organism>
<dbReference type="PROSITE" id="PS50893">
    <property type="entry name" value="ABC_TRANSPORTER_2"/>
    <property type="match status" value="1"/>
</dbReference>
<keyword evidence="7 11" id="KW-1133">Transmembrane helix</keyword>
<evidence type="ECO:0000256" key="5">
    <source>
        <dbReference type="ARBA" id="ARBA00022741"/>
    </source>
</evidence>
<evidence type="ECO:0000313" key="15">
    <source>
        <dbReference type="Proteomes" id="UP000693892"/>
    </source>
</evidence>
<dbReference type="GO" id="GO:0005524">
    <property type="term" value="F:ATP binding"/>
    <property type="evidence" value="ECO:0007669"/>
    <property type="project" value="UniProtKB-KW"/>
</dbReference>
<keyword evidence="14" id="KW-0378">Hydrolase</keyword>
<dbReference type="FunFam" id="3.40.50.300:FF:000299">
    <property type="entry name" value="ABC transporter ATP-binding protein/permease"/>
    <property type="match status" value="1"/>
</dbReference>
<sequence length="643" mass="68982">MSTEFDPAERDPAGQDPVSGDPTADDSAVGRDPVASDAVASVRGTRGEDRDTYSRAESRAIRSRSLRLLWSILRPSRRLILLTALVVVVSAALRAVGPMLIAVGIDEALPLAIDDGDWWATAGVVLAYLLAGGAGAALVGWYIVLIARLTQAVMIELRTRIFRHTQRLSLEFHEGYTSGRIISRQTSDLESIQELLDGSLNELVDAVLIGSFTVIALFIIDWRSGLVLVGMGLPLALLMRWFVRASQRGFRATRVVSARLIVQFVETMTGIRAVQAFRREARNDRVFARVSDDYRVANLRVIKLYGVLDPGLVLLANLTIALVLLWGALRVSDGALAIGVLLAAVLYVRNFFGPLDDVAMFLNSYQSAAAALEKVSGVLEEAPTVTDPLRPVPLDRARGELRFDGVDFGYAGPGGGLVLSGCELFVPAGQTVALVGTTGAGKSTLAKLIARFYDPLAGSVSLDGIDLRHLDPGDLRRAIVMVTQEAYLFSGTVADNIALGRPGASSEEIRAAARAVGADAFITALPDGYDTDVHKRGGRISAGQRQLISFARAFLADPVVLILDEATASLDLPGERLVQEALQRLLADRTAVIIAHRLSTVAIADRVLVMERGRIVEDDEPAALIAGGGRFAALHRAWLDSLA</sequence>
<dbReference type="CDD" id="cd18546">
    <property type="entry name" value="ABC_6TM_Rv0194_D2_like"/>
    <property type="match status" value="1"/>
</dbReference>
<comment type="caution">
    <text evidence="14">The sequence shown here is derived from an EMBL/GenBank/DDBJ whole genome shotgun (WGS) entry which is preliminary data.</text>
</comment>
<evidence type="ECO:0000256" key="8">
    <source>
        <dbReference type="ARBA" id="ARBA00023136"/>
    </source>
</evidence>
<dbReference type="EC" id="3.6.3.-" evidence="14"/>
<feature type="transmembrane region" description="Helical" evidence="11">
    <location>
        <begin position="79"/>
        <end position="105"/>
    </location>
</feature>
<feature type="domain" description="ABC transporter" evidence="12">
    <location>
        <begin position="401"/>
        <end position="637"/>
    </location>
</feature>
<dbReference type="InterPro" id="IPR017871">
    <property type="entry name" value="ABC_transporter-like_CS"/>
</dbReference>
<protein>
    <submittedName>
        <fullName evidence="14">Multidrug efflux ATP-binding/permease protein</fullName>
        <ecNumber evidence="14">3.6.3.-</ecNumber>
    </submittedName>
</protein>
<name>A0A916NWB7_9MICO</name>
<dbReference type="Proteomes" id="UP000693892">
    <property type="component" value="Unassembled WGS sequence"/>
</dbReference>
<dbReference type="EMBL" id="CAJVAP010000022">
    <property type="protein sequence ID" value="CAG7615694.1"/>
    <property type="molecule type" value="Genomic_DNA"/>
</dbReference>
<keyword evidence="3" id="KW-1003">Cell membrane</keyword>
<comment type="similarity">
    <text evidence="9">Belongs to the ABC transporter superfamily. Lipid exporter (TC 3.A.1.106) family.</text>
</comment>
<dbReference type="PANTHER" id="PTHR43394:SF1">
    <property type="entry name" value="ATP-BINDING CASSETTE SUB-FAMILY B MEMBER 10, MITOCHONDRIAL"/>
    <property type="match status" value="1"/>
</dbReference>
<gene>
    <name evidence="14" type="ORF">LEUCIP111803_01907</name>
</gene>
<evidence type="ECO:0000256" key="7">
    <source>
        <dbReference type="ARBA" id="ARBA00022989"/>
    </source>
</evidence>
<evidence type="ECO:0000256" key="6">
    <source>
        <dbReference type="ARBA" id="ARBA00022840"/>
    </source>
</evidence>
<dbReference type="AlphaFoldDB" id="A0A916NWB7"/>
<evidence type="ECO:0000256" key="11">
    <source>
        <dbReference type="SAM" id="Phobius"/>
    </source>
</evidence>
<evidence type="ECO:0000259" key="12">
    <source>
        <dbReference type="PROSITE" id="PS50893"/>
    </source>
</evidence>
<feature type="transmembrane region" description="Helical" evidence="11">
    <location>
        <begin position="203"/>
        <end position="220"/>
    </location>
</feature>
<dbReference type="InterPro" id="IPR003593">
    <property type="entry name" value="AAA+_ATPase"/>
</dbReference>
<feature type="transmembrane region" description="Helical" evidence="11">
    <location>
        <begin position="226"/>
        <end position="243"/>
    </location>
</feature>
<evidence type="ECO:0000256" key="4">
    <source>
        <dbReference type="ARBA" id="ARBA00022692"/>
    </source>
</evidence>
<evidence type="ECO:0000256" key="1">
    <source>
        <dbReference type="ARBA" id="ARBA00004651"/>
    </source>
</evidence>
<dbReference type="Pfam" id="PF00664">
    <property type="entry name" value="ABC_membrane"/>
    <property type="match status" value="1"/>
</dbReference>
<comment type="subcellular location">
    <subcellularLocation>
        <location evidence="1">Cell membrane</location>
        <topology evidence="1">Multi-pass membrane protein</topology>
    </subcellularLocation>
</comment>
<reference evidence="14" key="1">
    <citation type="submission" date="2021-06" db="EMBL/GenBank/DDBJ databases">
        <authorList>
            <person name="Criscuolo A."/>
        </authorList>
    </citation>
    <scope>NUCLEOTIDE SEQUENCE</scope>
    <source>
        <strain evidence="14">CIP111803</strain>
    </source>
</reference>
<keyword evidence="15" id="KW-1185">Reference proteome</keyword>
<keyword evidence="4 11" id="KW-0812">Transmembrane</keyword>
<evidence type="ECO:0000259" key="13">
    <source>
        <dbReference type="PROSITE" id="PS50929"/>
    </source>
</evidence>
<feature type="transmembrane region" description="Helical" evidence="11">
    <location>
        <begin position="334"/>
        <end position="352"/>
    </location>
</feature>
<dbReference type="GO" id="GO:0005886">
    <property type="term" value="C:plasma membrane"/>
    <property type="evidence" value="ECO:0007669"/>
    <property type="project" value="UniProtKB-SubCell"/>
</dbReference>
<keyword evidence="8 11" id="KW-0472">Membrane</keyword>
<keyword evidence="2" id="KW-0813">Transport</keyword>
<dbReference type="PROSITE" id="PS50929">
    <property type="entry name" value="ABC_TM1F"/>
    <property type="match status" value="1"/>
</dbReference>
<evidence type="ECO:0000256" key="3">
    <source>
        <dbReference type="ARBA" id="ARBA00022475"/>
    </source>
</evidence>
<feature type="transmembrane region" description="Helical" evidence="11">
    <location>
        <begin position="125"/>
        <end position="150"/>
    </location>
</feature>
<dbReference type="InterPro" id="IPR011527">
    <property type="entry name" value="ABC1_TM_dom"/>
</dbReference>
<dbReference type="RefSeq" id="WP_218115816.1">
    <property type="nucleotide sequence ID" value="NZ_CAJVAP010000022.1"/>
</dbReference>
<keyword evidence="6 14" id="KW-0067">ATP-binding</keyword>
<dbReference type="GO" id="GO:0016887">
    <property type="term" value="F:ATP hydrolysis activity"/>
    <property type="evidence" value="ECO:0007669"/>
    <property type="project" value="InterPro"/>
</dbReference>
<dbReference type="GO" id="GO:0015421">
    <property type="term" value="F:ABC-type oligopeptide transporter activity"/>
    <property type="evidence" value="ECO:0007669"/>
    <property type="project" value="TreeGrafter"/>
</dbReference>
<evidence type="ECO:0000256" key="2">
    <source>
        <dbReference type="ARBA" id="ARBA00022448"/>
    </source>
</evidence>
<feature type="region of interest" description="Disordered" evidence="10">
    <location>
        <begin position="1"/>
        <end position="50"/>
    </location>
</feature>
<dbReference type="InterPro" id="IPR039421">
    <property type="entry name" value="Type_1_exporter"/>
</dbReference>
<evidence type="ECO:0000313" key="14">
    <source>
        <dbReference type="EMBL" id="CAG7615694.1"/>
    </source>
</evidence>
<dbReference type="Pfam" id="PF00005">
    <property type="entry name" value="ABC_tran"/>
    <property type="match status" value="1"/>
</dbReference>
<evidence type="ECO:0000256" key="9">
    <source>
        <dbReference type="ARBA" id="ARBA00061644"/>
    </source>
</evidence>
<feature type="domain" description="ABC transmembrane type-1" evidence="13">
    <location>
        <begin position="81"/>
        <end position="367"/>
    </location>
</feature>
<dbReference type="SMART" id="SM00382">
    <property type="entry name" value="AAA"/>
    <property type="match status" value="1"/>
</dbReference>
<dbReference type="PROSITE" id="PS00211">
    <property type="entry name" value="ABC_TRANSPORTER_1"/>
    <property type="match status" value="1"/>
</dbReference>
<proteinExistence type="inferred from homology"/>
<evidence type="ECO:0000256" key="10">
    <source>
        <dbReference type="SAM" id="MobiDB-lite"/>
    </source>
</evidence>
<dbReference type="InterPro" id="IPR003439">
    <property type="entry name" value="ABC_transporter-like_ATP-bd"/>
</dbReference>
<feature type="transmembrane region" description="Helical" evidence="11">
    <location>
        <begin position="304"/>
        <end position="328"/>
    </location>
</feature>
<dbReference type="PANTHER" id="PTHR43394">
    <property type="entry name" value="ATP-DEPENDENT PERMEASE MDL1, MITOCHONDRIAL"/>
    <property type="match status" value="1"/>
</dbReference>
<accession>A0A916NWB7</accession>